<dbReference type="InterPro" id="IPR002528">
    <property type="entry name" value="MATE_fam"/>
</dbReference>
<dbReference type="GO" id="GO:0015297">
    <property type="term" value="F:antiporter activity"/>
    <property type="evidence" value="ECO:0007669"/>
    <property type="project" value="InterPro"/>
</dbReference>
<feature type="transmembrane region" description="Helical" evidence="9">
    <location>
        <begin position="314"/>
        <end position="340"/>
    </location>
</feature>
<dbReference type="PANTHER" id="PTHR43549:SF2">
    <property type="entry name" value="MULTIDRUG RESISTANCE PROTEIN NORM-RELATED"/>
    <property type="match status" value="1"/>
</dbReference>
<keyword evidence="3" id="KW-0813">Transport</keyword>
<dbReference type="InterPro" id="IPR048279">
    <property type="entry name" value="MdtK-like"/>
</dbReference>
<evidence type="ECO:0000256" key="9">
    <source>
        <dbReference type="SAM" id="Phobius"/>
    </source>
</evidence>
<feature type="transmembrane region" description="Helical" evidence="9">
    <location>
        <begin position="391"/>
        <end position="409"/>
    </location>
</feature>
<sequence length="474" mass="51421">MAKTQQLIEGPINKALLSLAIPIVFGQLLQSAYQLTDAFWVGRLGANEVAAVSVSMPVTFLVIALGAGLAMAGATLTAQYMGARQYDKVNHVAGQTMLMVFITSVVLGFLGYLLSPYFLKLLGVEEAVYTNALSFMRISFVSVIFVFVYNMFQALMRGIGQVKVPLYIVLGTVLLNFVLDPLFIFGIGKFDGLGVSGAALATLVTQALAALTGFYILSKGKHGIHLTWRDLSPDWTYIKRAFFLGAPGSVELSARALGLITMSFLVASFGTVTIASYGVGSNILQLITIPAMGLAMAVSTLVGQNLGANRVDRAAKITVIGSVWSFAMLTVFGVFAYLLAPNVVRFFIPDNPLVVEQGAEFLKVMCLSWGFIGVQLSIMSAFRASGNMTNSMILSLLTQWVFQFPLAYILSKHTYLAEKGIWWSFAVTNILVALVAVAWYARGSWKKTRIIEQDDIETLATSEEALIEVGERRA</sequence>
<evidence type="ECO:0000256" key="6">
    <source>
        <dbReference type="ARBA" id="ARBA00022989"/>
    </source>
</evidence>
<feature type="transmembrane region" description="Helical" evidence="9">
    <location>
        <begin position="12"/>
        <end position="29"/>
    </location>
</feature>
<feature type="transmembrane region" description="Helical" evidence="9">
    <location>
        <begin position="164"/>
        <end position="187"/>
    </location>
</feature>
<feature type="transmembrane region" description="Helical" evidence="9">
    <location>
        <begin position="421"/>
        <end position="441"/>
    </location>
</feature>
<accession>A0A2J8I7S4</accession>
<dbReference type="GO" id="GO:0042910">
    <property type="term" value="F:xenobiotic transmembrane transporter activity"/>
    <property type="evidence" value="ECO:0007669"/>
    <property type="project" value="InterPro"/>
</dbReference>
<feature type="transmembrane region" description="Helical" evidence="9">
    <location>
        <begin position="360"/>
        <end position="379"/>
    </location>
</feature>
<comment type="subcellular location">
    <subcellularLocation>
        <location evidence="1">Cell inner membrane</location>
        <topology evidence="1">Multi-pass membrane protein</topology>
    </subcellularLocation>
</comment>
<feature type="transmembrane region" description="Helical" evidence="9">
    <location>
        <begin position="256"/>
        <end position="277"/>
    </location>
</feature>
<evidence type="ECO:0000256" key="1">
    <source>
        <dbReference type="ARBA" id="ARBA00004429"/>
    </source>
</evidence>
<proteinExistence type="predicted"/>
<evidence type="ECO:0000256" key="2">
    <source>
        <dbReference type="ARBA" id="ARBA00013489"/>
    </source>
</evidence>
<name>A0A2J8I7S4_VIBDI</name>
<reference evidence="10 11" key="1">
    <citation type="submission" date="2018-01" db="EMBL/GenBank/DDBJ databases">
        <title>Draft genome sequences of six Vibrio diazotrophicus strains isolated from deep-sea sediments of the Baltic Sea.</title>
        <authorList>
            <person name="Castillo D."/>
            <person name="Vandieken V."/>
            <person name="Chiang O."/>
            <person name="Middelboe M."/>
        </authorList>
    </citation>
    <scope>NUCLEOTIDE SEQUENCE [LARGE SCALE GENOMIC DNA]</scope>
    <source>
        <strain evidence="10 11">60.27F</strain>
    </source>
</reference>
<dbReference type="RefSeq" id="WP_102965121.1">
    <property type="nucleotide sequence ID" value="NZ_POSK01000001.1"/>
</dbReference>
<evidence type="ECO:0000313" key="10">
    <source>
        <dbReference type="EMBL" id="PNI06582.1"/>
    </source>
</evidence>
<keyword evidence="5 9" id="KW-0812">Transmembrane</keyword>
<dbReference type="GO" id="GO:0005886">
    <property type="term" value="C:plasma membrane"/>
    <property type="evidence" value="ECO:0007669"/>
    <property type="project" value="UniProtKB-SubCell"/>
</dbReference>
<dbReference type="OrthoDB" id="9806302at2"/>
<feature type="transmembrane region" description="Helical" evidence="9">
    <location>
        <begin position="92"/>
        <end position="114"/>
    </location>
</feature>
<evidence type="ECO:0000256" key="4">
    <source>
        <dbReference type="ARBA" id="ARBA00022475"/>
    </source>
</evidence>
<feature type="transmembrane region" description="Helical" evidence="9">
    <location>
        <begin position="134"/>
        <end position="152"/>
    </location>
</feature>
<gene>
    <name evidence="10" type="ORF">C1N32_00805</name>
</gene>
<feature type="transmembrane region" description="Helical" evidence="9">
    <location>
        <begin position="49"/>
        <end position="71"/>
    </location>
</feature>
<dbReference type="PANTHER" id="PTHR43549">
    <property type="entry name" value="MULTIDRUG RESISTANCE PROTEIN YPNP-RELATED"/>
    <property type="match status" value="1"/>
</dbReference>
<dbReference type="CDD" id="cd13142">
    <property type="entry name" value="MATE_like_12"/>
    <property type="match status" value="1"/>
</dbReference>
<evidence type="ECO:0000256" key="7">
    <source>
        <dbReference type="ARBA" id="ARBA00023136"/>
    </source>
</evidence>
<evidence type="ECO:0000256" key="3">
    <source>
        <dbReference type="ARBA" id="ARBA00022448"/>
    </source>
</evidence>
<keyword evidence="7 9" id="KW-0472">Membrane</keyword>
<comment type="caution">
    <text evidence="10">The sequence shown here is derived from an EMBL/GenBank/DDBJ whole genome shotgun (WGS) entry which is preliminary data.</text>
</comment>
<protein>
    <recommendedName>
        <fullName evidence="2">Multidrug resistance protein NorM</fullName>
    </recommendedName>
    <alternativeName>
        <fullName evidence="8">Na(+)/drug antiporter</fullName>
    </alternativeName>
</protein>
<dbReference type="Proteomes" id="UP000236449">
    <property type="component" value="Unassembled WGS sequence"/>
</dbReference>
<dbReference type="Pfam" id="PF01554">
    <property type="entry name" value="MatE"/>
    <property type="match status" value="2"/>
</dbReference>
<dbReference type="AlphaFoldDB" id="A0A2J8I7S4"/>
<evidence type="ECO:0000256" key="8">
    <source>
        <dbReference type="ARBA" id="ARBA00030855"/>
    </source>
</evidence>
<keyword evidence="6 9" id="KW-1133">Transmembrane helix</keyword>
<feature type="transmembrane region" description="Helical" evidence="9">
    <location>
        <begin position="283"/>
        <end position="302"/>
    </location>
</feature>
<evidence type="ECO:0000256" key="5">
    <source>
        <dbReference type="ARBA" id="ARBA00022692"/>
    </source>
</evidence>
<dbReference type="InterPro" id="IPR052031">
    <property type="entry name" value="Membrane_Transporter-Flippase"/>
</dbReference>
<organism evidence="10 11">
    <name type="scientific">Vibrio diazotrophicus</name>
    <dbReference type="NCBI Taxonomy" id="685"/>
    <lineage>
        <taxon>Bacteria</taxon>
        <taxon>Pseudomonadati</taxon>
        <taxon>Pseudomonadota</taxon>
        <taxon>Gammaproteobacteria</taxon>
        <taxon>Vibrionales</taxon>
        <taxon>Vibrionaceae</taxon>
        <taxon>Vibrio</taxon>
    </lineage>
</organism>
<dbReference type="EMBL" id="POSK01000001">
    <property type="protein sequence ID" value="PNI06582.1"/>
    <property type="molecule type" value="Genomic_DNA"/>
</dbReference>
<evidence type="ECO:0000313" key="11">
    <source>
        <dbReference type="Proteomes" id="UP000236449"/>
    </source>
</evidence>
<feature type="transmembrane region" description="Helical" evidence="9">
    <location>
        <begin position="193"/>
        <end position="217"/>
    </location>
</feature>
<dbReference type="PIRSF" id="PIRSF006603">
    <property type="entry name" value="DinF"/>
    <property type="match status" value="1"/>
</dbReference>
<dbReference type="NCBIfam" id="TIGR00797">
    <property type="entry name" value="matE"/>
    <property type="match status" value="1"/>
</dbReference>
<keyword evidence="4" id="KW-1003">Cell membrane</keyword>